<dbReference type="OrthoDB" id="2648027at2"/>
<proteinExistence type="predicted"/>
<evidence type="ECO:0000313" key="2">
    <source>
        <dbReference type="Proteomes" id="UP000233440"/>
    </source>
</evidence>
<dbReference type="Proteomes" id="UP000233440">
    <property type="component" value="Unassembled WGS sequence"/>
</dbReference>
<protein>
    <submittedName>
        <fullName evidence="1">Uncharacterized protein</fullName>
    </submittedName>
</protein>
<keyword evidence="2" id="KW-1185">Reference proteome</keyword>
<accession>A0A2N3LHN2</accession>
<evidence type="ECO:0000313" key="1">
    <source>
        <dbReference type="EMBL" id="PKR84116.1"/>
    </source>
</evidence>
<comment type="caution">
    <text evidence="1">The sequence shown here is derived from an EMBL/GenBank/DDBJ whole genome shotgun (WGS) entry which is preliminary data.</text>
</comment>
<dbReference type="AlphaFoldDB" id="A0A2N3LHN2"/>
<reference evidence="1 2" key="1">
    <citation type="submission" date="2017-11" db="EMBL/GenBank/DDBJ databases">
        <title>Bacillus camelliae sp. nov., isolated from pu'er tea.</title>
        <authorList>
            <person name="Niu L."/>
        </authorList>
    </citation>
    <scope>NUCLEOTIDE SEQUENCE [LARGE SCALE GENOMIC DNA]</scope>
    <source>
        <strain evidence="1 2">7578-1</strain>
    </source>
</reference>
<sequence length="147" mass="17427">MTTVKLSMPIGLQLEMARTGCLSNDHLLEICKSKDIHALKHLNQDAEDWKMLFQFAEEHWEEFQEAVQVGYKFKFVTRNGLKQFMIYRYGLEEGTDFECGETYFDQIKLKADQVCELERMITQNWRIKRLTAENNVLELIRIERSAQ</sequence>
<name>A0A2N3LHN2_9BACI</name>
<dbReference type="EMBL" id="PIQO01000012">
    <property type="protein sequence ID" value="PKR84116.1"/>
    <property type="molecule type" value="Genomic_DNA"/>
</dbReference>
<gene>
    <name evidence="1" type="ORF">CWO92_15015</name>
</gene>
<organism evidence="1 2">
    <name type="scientific">Heyndrickxia camelliae</name>
    <dbReference type="NCBI Taxonomy" id="1707093"/>
    <lineage>
        <taxon>Bacteria</taxon>
        <taxon>Bacillati</taxon>
        <taxon>Bacillota</taxon>
        <taxon>Bacilli</taxon>
        <taxon>Bacillales</taxon>
        <taxon>Bacillaceae</taxon>
        <taxon>Heyndrickxia</taxon>
    </lineage>
</organism>
<dbReference type="RefSeq" id="WP_101355033.1">
    <property type="nucleotide sequence ID" value="NZ_PIQO01000012.1"/>
</dbReference>